<sequence length="46" mass="5112">MVEPFADCCEGEQLAGTGLKVFMCPESTGPRKENTECDHEDCLRSF</sequence>
<keyword evidence="2" id="KW-1185">Reference proteome</keyword>
<evidence type="ECO:0000313" key="1">
    <source>
        <dbReference type="EMBL" id="CEF40162.1"/>
    </source>
</evidence>
<reference evidence="2" key="1">
    <citation type="submission" date="2014-09" db="EMBL/GenBank/DDBJ databases">
        <authorList>
            <person name="Illeghems K.G."/>
        </authorList>
    </citation>
    <scope>NUCLEOTIDE SEQUENCE [LARGE SCALE GENOMIC DNA]</scope>
    <source>
        <strain evidence="2">108B</strain>
    </source>
</reference>
<gene>
    <name evidence="1" type="ORF">ASN_755</name>
</gene>
<dbReference type="EMBL" id="LN606600">
    <property type="protein sequence ID" value="CEF40162.1"/>
    <property type="molecule type" value="Genomic_DNA"/>
</dbReference>
<accession>A0A0U5B730</accession>
<protein>
    <submittedName>
        <fullName evidence="1">Uncharacterized protein</fullName>
    </submittedName>
</protein>
<evidence type="ECO:0000313" key="2">
    <source>
        <dbReference type="Proteomes" id="UP000056109"/>
    </source>
</evidence>
<dbReference type="Proteomes" id="UP000056109">
    <property type="component" value="Chromosome I"/>
</dbReference>
<dbReference type="AlphaFoldDB" id="A0A0U5B730"/>
<dbReference type="KEGG" id="asz:ASN_755"/>
<organism evidence="1 2">
    <name type="scientific">Acetobacter senegalensis</name>
    <dbReference type="NCBI Taxonomy" id="446692"/>
    <lineage>
        <taxon>Bacteria</taxon>
        <taxon>Pseudomonadati</taxon>
        <taxon>Pseudomonadota</taxon>
        <taxon>Alphaproteobacteria</taxon>
        <taxon>Acetobacterales</taxon>
        <taxon>Acetobacteraceae</taxon>
        <taxon>Acetobacter</taxon>
    </lineage>
</organism>
<proteinExistence type="predicted"/>
<name>A0A0U5B730_9PROT</name>